<keyword evidence="3 9" id="KW-0227">DNA damage</keyword>
<dbReference type="EMBL" id="JAVRHO010000003">
    <property type="protein sequence ID" value="MDT0645627.1"/>
    <property type="molecule type" value="Genomic_DNA"/>
</dbReference>
<dbReference type="RefSeq" id="WP_311493909.1">
    <property type="nucleotide sequence ID" value="NZ_JAVRHO010000003.1"/>
</dbReference>
<comment type="subcellular location">
    <subcellularLocation>
        <location evidence="9">Cytoplasm</location>
    </subcellularLocation>
</comment>
<keyword evidence="1 9" id="KW-0963">Cytoplasm</keyword>
<dbReference type="SMART" id="SM00487">
    <property type="entry name" value="DEXDc"/>
    <property type="match status" value="1"/>
</dbReference>
<dbReference type="InterPro" id="IPR047112">
    <property type="entry name" value="RecG/Mfd"/>
</dbReference>
<dbReference type="Gene3D" id="3.30.2060.10">
    <property type="entry name" value="Penicillin-binding protein 1b domain"/>
    <property type="match status" value="1"/>
</dbReference>
<dbReference type="InterPro" id="IPR027417">
    <property type="entry name" value="P-loop_NTPase"/>
</dbReference>
<keyword evidence="8 9" id="KW-0234">DNA repair</keyword>
<organism evidence="12 13">
    <name type="scientific">Autumnicola lenta</name>
    <dbReference type="NCBI Taxonomy" id="3075593"/>
    <lineage>
        <taxon>Bacteria</taxon>
        <taxon>Pseudomonadati</taxon>
        <taxon>Bacteroidota</taxon>
        <taxon>Flavobacteriia</taxon>
        <taxon>Flavobacteriales</taxon>
        <taxon>Flavobacteriaceae</taxon>
        <taxon>Autumnicola</taxon>
    </lineage>
</organism>
<keyword evidence="7 9" id="KW-0238">DNA-binding</keyword>
<keyword evidence="13" id="KW-1185">Reference proteome</keyword>
<dbReference type="Proteomes" id="UP001245285">
    <property type="component" value="Unassembled WGS sequence"/>
</dbReference>
<dbReference type="InterPro" id="IPR014001">
    <property type="entry name" value="Helicase_ATP-bd"/>
</dbReference>
<dbReference type="SMART" id="SM00982">
    <property type="entry name" value="TRCF"/>
    <property type="match status" value="1"/>
</dbReference>
<accession>A0ABU3CHB4</accession>
<keyword evidence="2 9" id="KW-0547">Nucleotide-binding</keyword>
<feature type="domain" description="Helicase ATP-binding" evidence="10">
    <location>
        <begin position="572"/>
        <end position="733"/>
    </location>
</feature>
<dbReference type="SMART" id="SM00490">
    <property type="entry name" value="HELICc"/>
    <property type="match status" value="1"/>
</dbReference>
<dbReference type="PANTHER" id="PTHR47964">
    <property type="entry name" value="ATP-DEPENDENT DNA HELICASE HOMOLOG RECG, CHLOROPLASTIC"/>
    <property type="match status" value="1"/>
</dbReference>
<comment type="caution">
    <text evidence="12">The sequence shown here is derived from an EMBL/GenBank/DDBJ whole genome shotgun (WGS) entry which is preliminary data.</text>
</comment>
<dbReference type="Gene3D" id="3.90.1150.50">
    <property type="entry name" value="Transcription-repair-coupling factor, D7 domain"/>
    <property type="match status" value="1"/>
</dbReference>
<protein>
    <recommendedName>
        <fullName evidence="9">Transcription-repair-coupling factor</fullName>
        <shortName evidence="9">TRCF</shortName>
        <ecNumber evidence="9">3.6.4.-</ecNumber>
    </recommendedName>
</protein>
<evidence type="ECO:0000256" key="7">
    <source>
        <dbReference type="ARBA" id="ARBA00023125"/>
    </source>
</evidence>
<dbReference type="SMART" id="SM01058">
    <property type="entry name" value="CarD_TRCF"/>
    <property type="match status" value="1"/>
</dbReference>
<dbReference type="InterPro" id="IPR041471">
    <property type="entry name" value="UvrB_inter"/>
</dbReference>
<evidence type="ECO:0000256" key="8">
    <source>
        <dbReference type="ARBA" id="ARBA00023204"/>
    </source>
</evidence>
<dbReference type="SUPFAM" id="SSF143517">
    <property type="entry name" value="TRCF domain-like"/>
    <property type="match status" value="1"/>
</dbReference>
<evidence type="ECO:0000256" key="9">
    <source>
        <dbReference type="HAMAP-Rule" id="MF_00969"/>
    </source>
</evidence>
<evidence type="ECO:0000256" key="5">
    <source>
        <dbReference type="ARBA" id="ARBA00022806"/>
    </source>
</evidence>
<dbReference type="Gene3D" id="3.40.50.11180">
    <property type="match status" value="1"/>
</dbReference>
<dbReference type="PROSITE" id="PS51192">
    <property type="entry name" value="HELICASE_ATP_BIND_1"/>
    <property type="match status" value="1"/>
</dbReference>
<keyword evidence="4 9" id="KW-0378">Hydrolase</keyword>
<dbReference type="PROSITE" id="PS51194">
    <property type="entry name" value="HELICASE_CTER"/>
    <property type="match status" value="1"/>
</dbReference>
<evidence type="ECO:0000313" key="13">
    <source>
        <dbReference type="Proteomes" id="UP001245285"/>
    </source>
</evidence>
<proteinExistence type="inferred from homology"/>
<dbReference type="InterPro" id="IPR005118">
    <property type="entry name" value="TRCF_C"/>
</dbReference>
<dbReference type="CDD" id="cd17991">
    <property type="entry name" value="DEXHc_TRCF"/>
    <property type="match status" value="1"/>
</dbReference>
<comment type="function">
    <text evidence="9">Couples transcription and DNA repair by recognizing RNA polymerase (RNAP) stalled at DNA lesions. Mediates ATP-dependent release of RNAP and its truncated transcript from the DNA, and recruitment of nucleotide excision repair machinery to the damaged site.</text>
</comment>
<evidence type="ECO:0000256" key="2">
    <source>
        <dbReference type="ARBA" id="ARBA00022741"/>
    </source>
</evidence>
<dbReference type="InterPro" id="IPR011545">
    <property type="entry name" value="DEAD/DEAH_box_helicase_dom"/>
</dbReference>
<dbReference type="SUPFAM" id="SSF52540">
    <property type="entry name" value="P-loop containing nucleoside triphosphate hydrolases"/>
    <property type="match status" value="3"/>
</dbReference>
<dbReference type="Pfam" id="PF03461">
    <property type="entry name" value="TRCF"/>
    <property type="match status" value="1"/>
</dbReference>
<feature type="domain" description="Helicase C-terminal" evidence="11">
    <location>
        <begin position="742"/>
        <end position="908"/>
    </location>
</feature>
<evidence type="ECO:0000259" key="10">
    <source>
        <dbReference type="PROSITE" id="PS51192"/>
    </source>
</evidence>
<dbReference type="Pfam" id="PF02559">
    <property type="entry name" value="CarD_TRCF_RID"/>
    <property type="match status" value="1"/>
</dbReference>
<gene>
    <name evidence="9 12" type="primary">mfd</name>
    <name evidence="12" type="ORF">RM545_02900</name>
</gene>
<evidence type="ECO:0000256" key="6">
    <source>
        <dbReference type="ARBA" id="ARBA00022840"/>
    </source>
</evidence>
<dbReference type="HAMAP" id="MF_00969">
    <property type="entry name" value="TRCF"/>
    <property type="match status" value="1"/>
</dbReference>
<dbReference type="NCBIfam" id="TIGR00580">
    <property type="entry name" value="mfd"/>
    <property type="match status" value="1"/>
</dbReference>
<dbReference type="InterPro" id="IPR003711">
    <property type="entry name" value="CarD-like/TRCF_RID"/>
</dbReference>
<keyword evidence="5" id="KW-0347">Helicase</keyword>
<evidence type="ECO:0000256" key="4">
    <source>
        <dbReference type="ARBA" id="ARBA00022801"/>
    </source>
</evidence>
<comment type="similarity">
    <text evidence="9">In the C-terminal section; belongs to the helicase family. RecG subfamily.</text>
</comment>
<evidence type="ECO:0000259" key="11">
    <source>
        <dbReference type="PROSITE" id="PS51194"/>
    </source>
</evidence>
<dbReference type="InterPro" id="IPR004576">
    <property type="entry name" value="Mfd"/>
</dbReference>
<reference evidence="12 13" key="1">
    <citation type="submission" date="2023-09" db="EMBL/GenBank/DDBJ databases">
        <authorList>
            <person name="Rey-Velasco X."/>
        </authorList>
    </citation>
    <scope>NUCLEOTIDE SEQUENCE [LARGE SCALE GENOMIC DNA]</scope>
    <source>
        <strain evidence="12 13">F260</strain>
    </source>
</reference>
<evidence type="ECO:0000256" key="3">
    <source>
        <dbReference type="ARBA" id="ARBA00022763"/>
    </source>
</evidence>
<dbReference type="Gene3D" id="2.40.10.170">
    <property type="match status" value="1"/>
</dbReference>
<keyword evidence="6 9" id="KW-0067">ATP-binding</keyword>
<evidence type="ECO:0000256" key="1">
    <source>
        <dbReference type="ARBA" id="ARBA00022490"/>
    </source>
</evidence>
<dbReference type="Pfam" id="PF00271">
    <property type="entry name" value="Helicase_C"/>
    <property type="match status" value="1"/>
</dbReference>
<dbReference type="EC" id="3.6.4.-" evidence="9"/>
<name>A0ABU3CHB4_9FLAO</name>
<dbReference type="InterPro" id="IPR036101">
    <property type="entry name" value="CarD-like/TRCF_RID_sf"/>
</dbReference>
<comment type="similarity">
    <text evidence="9">In the N-terminal section; belongs to the UvrB family.</text>
</comment>
<dbReference type="InterPro" id="IPR037235">
    <property type="entry name" value="TRCF-like_C_D7"/>
</dbReference>
<sequence>MSKSAIAQSFAQSLHQQELQQAIAISEKEVAKIHLKGLVGSSLSFVLANTFKEAENPFLLIFNDKEEAAYYLNDLEQLVGEKNVLFYPGSYRRPYQIEETDNANVLLRAEVLNRINSRKKPAIIVTYPDALFEKVVTRKELDKSTLKISLGDSLSIDFVNEVLFEYKFKRVDFVTEPGEFSVRGGIIDVFSFSNDEPYRLEFFGDEVDSIRSFDVETQLSTDKVKKISVMPNVEKKKLDEVRESFLKYIAEKTVIFTKDMEVFSAQVDKLFSKAEEAFKNLSEDIKHSEPKELFCDAALLKKQILDYRVVELSNQAYLNPQQIIEFQTKPQPSFNKQFDLLIDNLVQNQEAGYTNYIFCVSQQQAKRFHDIFDDQEREVKYQTLVLSMFQGFIDEEAKNICYTDHQIFERYHKFHLKNGYAKKQAITLKELTGLEIGDYVTHIDHGIGKFGGLQKIDVEGNKQEAIKLFYGERDILYLSIHSLHKISKYNGKDGKAPKIYKLGSNAWKNLKSKTKSRVKHIAYNLIELYAKRRLQKGFAYGPDSFMQHELEASFIYEDTPDQSTATQAVKEDMENERPMDRLVCGDVGFGKTEVAIRAAFKAVDNGKQVAVLVPTTILAFQHHQTFTDRLKDFPVTVDYLNRFRTAKERRETLQDLENGKIDIVIGTHQLVNKAVKFKDLGLLIVDEEQKFGVSVKDKLKTIKENVDTLTLTATPIPRTLQFSLMAARDLSTITTPPPNRYPIESHVIRFSEETIRDAVSYEIQRGGQIFFIHNRVENIKEVAGMIQRLVPDARIGIGHGKMEGKKLEKLMYSFIHGDFDVLVSTTIVESGLDVPNANTIFINNANNFGLSDLHQMRGRVGRSNKKAFCYFITPPYSAMTDEARKRMTALEQFSELGSGFNIAMKDLEIRGAGDLLGGEQSGFINEIGFDTYQKILNEAIQELKENEFKDLYNENEDIEEKTFVKEVQIDTDFEILFPDDYVNSITERLSLYTKLNDIATEEELQKFEAELVDRFGELPVQALDLLNSVRLKWIAANIGLEKVILKQNKLIGYFIADQQSRFYQTSSFTKVLQYVQSHPQKCKMKEKKTRAGLRLLLTFEKITSVEKALKVMEPLDSRVKKEEDIEA</sequence>
<dbReference type="SUPFAM" id="SSF141259">
    <property type="entry name" value="CarD-like"/>
    <property type="match status" value="1"/>
</dbReference>
<evidence type="ECO:0000313" key="12">
    <source>
        <dbReference type="EMBL" id="MDT0645627.1"/>
    </source>
</evidence>
<dbReference type="Pfam" id="PF00270">
    <property type="entry name" value="DEAD"/>
    <property type="match status" value="1"/>
</dbReference>
<dbReference type="PANTHER" id="PTHR47964:SF1">
    <property type="entry name" value="ATP-DEPENDENT DNA HELICASE HOMOLOG RECG, CHLOROPLASTIC"/>
    <property type="match status" value="1"/>
</dbReference>
<dbReference type="Pfam" id="PF17757">
    <property type="entry name" value="UvrB_inter"/>
    <property type="match status" value="1"/>
</dbReference>
<dbReference type="InterPro" id="IPR001650">
    <property type="entry name" value="Helicase_C-like"/>
</dbReference>
<dbReference type="Gene3D" id="3.40.50.300">
    <property type="entry name" value="P-loop containing nucleotide triphosphate hydrolases"/>
    <property type="match status" value="2"/>
</dbReference>